<evidence type="ECO:0000313" key="12">
    <source>
        <dbReference type="EMBL" id="KAK7080876.1"/>
    </source>
</evidence>
<name>A0AAN8XDH6_HALRR</name>
<dbReference type="Pfam" id="PF12874">
    <property type="entry name" value="zf-met"/>
    <property type="match status" value="1"/>
</dbReference>
<accession>A0AAN8XDH6</accession>
<feature type="domain" description="C2H2-type" evidence="11">
    <location>
        <begin position="515"/>
        <end position="543"/>
    </location>
</feature>
<dbReference type="PROSITE" id="PS00028">
    <property type="entry name" value="ZINC_FINGER_C2H2_1"/>
    <property type="match status" value="6"/>
</dbReference>
<evidence type="ECO:0000256" key="10">
    <source>
        <dbReference type="SAM" id="MobiDB-lite"/>
    </source>
</evidence>
<evidence type="ECO:0000256" key="2">
    <source>
        <dbReference type="ARBA" id="ARBA00022723"/>
    </source>
</evidence>
<dbReference type="Gene3D" id="3.30.160.60">
    <property type="entry name" value="Classic Zinc Finger"/>
    <property type="match status" value="6"/>
</dbReference>
<feature type="domain" description="C2H2-type" evidence="11">
    <location>
        <begin position="404"/>
        <end position="431"/>
    </location>
</feature>
<dbReference type="InterPro" id="IPR013087">
    <property type="entry name" value="Znf_C2H2_type"/>
</dbReference>
<evidence type="ECO:0000259" key="11">
    <source>
        <dbReference type="PROSITE" id="PS50157"/>
    </source>
</evidence>
<dbReference type="Pfam" id="PF13894">
    <property type="entry name" value="zf-C2H2_4"/>
    <property type="match status" value="1"/>
</dbReference>
<keyword evidence="6" id="KW-0805">Transcription regulation</keyword>
<feature type="compositionally biased region" description="Acidic residues" evidence="10">
    <location>
        <begin position="250"/>
        <end position="274"/>
    </location>
</feature>
<dbReference type="SMART" id="SM00355">
    <property type="entry name" value="ZnF_C2H2"/>
    <property type="match status" value="11"/>
</dbReference>
<dbReference type="PROSITE" id="PS50157">
    <property type="entry name" value="ZINC_FINGER_C2H2_2"/>
    <property type="match status" value="9"/>
</dbReference>
<dbReference type="PANTHER" id="PTHR16515:SF49">
    <property type="entry name" value="GASTRULA ZINC FINGER PROTEIN XLCGF49.1-LIKE-RELATED"/>
    <property type="match status" value="1"/>
</dbReference>
<evidence type="ECO:0000313" key="13">
    <source>
        <dbReference type="Proteomes" id="UP001381693"/>
    </source>
</evidence>
<dbReference type="GO" id="GO:0008270">
    <property type="term" value="F:zinc ion binding"/>
    <property type="evidence" value="ECO:0007669"/>
    <property type="project" value="UniProtKB-KW"/>
</dbReference>
<evidence type="ECO:0000256" key="5">
    <source>
        <dbReference type="ARBA" id="ARBA00022833"/>
    </source>
</evidence>
<protein>
    <recommendedName>
        <fullName evidence="11">C2H2-type domain-containing protein</fullName>
    </recommendedName>
</protein>
<keyword evidence="5" id="KW-0862">Zinc</keyword>
<evidence type="ECO:0000256" key="6">
    <source>
        <dbReference type="ARBA" id="ARBA00023015"/>
    </source>
</evidence>
<proteinExistence type="predicted"/>
<evidence type="ECO:0000256" key="7">
    <source>
        <dbReference type="ARBA" id="ARBA00023163"/>
    </source>
</evidence>
<dbReference type="EMBL" id="JAXCGZ010005762">
    <property type="protein sequence ID" value="KAK7080876.1"/>
    <property type="molecule type" value="Genomic_DNA"/>
</dbReference>
<evidence type="ECO:0000256" key="9">
    <source>
        <dbReference type="PROSITE-ProRule" id="PRU00042"/>
    </source>
</evidence>
<keyword evidence="8" id="KW-0539">Nucleus</keyword>
<evidence type="ECO:0000256" key="3">
    <source>
        <dbReference type="ARBA" id="ARBA00022737"/>
    </source>
</evidence>
<organism evidence="12 13">
    <name type="scientific">Halocaridina rubra</name>
    <name type="common">Hawaiian red shrimp</name>
    <dbReference type="NCBI Taxonomy" id="373956"/>
    <lineage>
        <taxon>Eukaryota</taxon>
        <taxon>Metazoa</taxon>
        <taxon>Ecdysozoa</taxon>
        <taxon>Arthropoda</taxon>
        <taxon>Crustacea</taxon>
        <taxon>Multicrustacea</taxon>
        <taxon>Malacostraca</taxon>
        <taxon>Eumalacostraca</taxon>
        <taxon>Eucarida</taxon>
        <taxon>Decapoda</taxon>
        <taxon>Pleocyemata</taxon>
        <taxon>Caridea</taxon>
        <taxon>Atyoidea</taxon>
        <taxon>Atyidae</taxon>
        <taxon>Halocaridina</taxon>
    </lineage>
</organism>
<dbReference type="SUPFAM" id="SSF57667">
    <property type="entry name" value="beta-beta-alpha zinc fingers"/>
    <property type="match status" value="3"/>
</dbReference>
<dbReference type="Pfam" id="PF00096">
    <property type="entry name" value="zf-C2H2"/>
    <property type="match status" value="5"/>
</dbReference>
<feature type="domain" description="C2H2-type" evidence="11">
    <location>
        <begin position="686"/>
        <end position="714"/>
    </location>
</feature>
<dbReference type="GO" id="GO:0010468">
    <property type="term" value="P:regulation of gene expression"/>
    <property type="evidence" value="ECO:0007669"/>
    <property type="project" value="TreeGrafter"/>
</dbReference>
<evidence type="ECO:0000256" key="4">
    <source>
        <dbReference type="ARBA" id="ARBA00022771"/>
    </source>
</evidence>
<dbReference type="GO" id="GO:0005634">
    <property type="term" value="C:nucleus"/>
    <property type="evidence" value="ECO:0007669"/>
    <property type="project" value="UniProtKB-SubCell"/>
</dbReference>
<comment type="subcellular location">
    <subcellularLocation>
        <location evidence="1">Nucleus</location>
    </subcellularLocation>
</comment>
<feature type="domain" description="C2H2-type" evidence="11">
    <location>
        <begin position="543"/>
        <end position="571"/>
    </location>
</feature>
<feature type="region of interest" description="Disordered" evidence="10">
    <location>
        <begin position="216"/>
        <end position="296"/>
    </location>
</feature>
<feature type="domain" description="C2H2-type" evidence="11">
    <location>
        <begin position="573"/>
        <end position="601"/>
    </location>
</feature>
<feature type="domain" description="C2H2-type" evidence="11">
    <location>
        <begin position="432"/>
        <end position="460"/>
    </location>
</feature>
<dbReference type="FunFam" id="3.30.160.60:FF:000100">
    <property type="entry name" value="Zinc finger 45-like"/>
    <property type="match status" value="1"/>
</dbReference>
<sequence>MDDRNHCLDFPEVDSAMEVNDDDVMVLVDELDQEEASLLEQEKTESLIAYKLHLAMNNSVGCQTDFETFVCSSIPVLFCGLISPDCDATTQCDIPKVMNVSVQTYGLNSPPRETLKSLPRVISLNKTNKVEEEDRIKISVPMLKNGRGTSVQSNIGQLSSKAGETENYRVSGTPLGTLTVSINKGTNVVTIGKKDEAPKPTVDMNCINKNQGAITTFKAEPLSPPSKKMKSENNAAAEEDNDSESLSFSDNEDEDVIEEVDDDDDDGDDIDDWDVPLKEDERTENENVTQNEEVDEQLIAVEECLRHIKSEPLDDTEDISPIKIPKKVRLNLLHSVFHNNIKIEADQEWITDDEIDDEVDETDISQHLEQVMKDNDNRTCKECNITFNSPLILIEHSEANHIANICHICGFTTTYQNKLDRHMVKHTKEKSFICDMCGKQYSQKQNLRDHISRNHSEEDASSRYPFSCEHCKRMYRNESNLLKHQERKGGQCEICGQQLACMGMVFQHKKNHISCKCEYCDKVFQSRSALQIHVNIKHKDKGLQCSMCPKKFLFPSYLKLHFANAHSQSSPKFKCQECGFCAVTESYLKSHMTRMHSNTNKKKYVCQVCNKHFRSNARLVEHTRIHTGERPFACPVCYKTFYSQSNLYSHERTVHGRLNNYGSKDPSHTQKSNSTSVMKKIFSSCYQCQHCSSTFNNKKKLKAHMASVHNIPDDDNKDEESNGITNNLNDLEVDDVPFEIDNETVLHAGNAKDVETLENNALSLPAYVVPPNVNLVEIDGVQYHVIRSNT</sequence>
<dbReference type="InterPro" id="IPR050331">
    <property type="entry name" value="Zinc_finger"/>
</dbReference>
<feature type="domain" description="C2H2-type" evidence="11">
    <location>
        <begin position="466"/>
        <end position="493"/>
    </location>
</feature>
<keyword evidence="7" id="KW-0804">Transcription</keyword>
<keyword evidence="2" id="KW-0479">Metal-binding</keyword>
<dbReference type="Proteomes" id="UP001381693">
    <property type="component" value="Unassembled WGS sequence"/>
</dbReference>
<dbReference type="InterPro" id="IPR036236">
    <property type="entry name" value="Znf_C2H2_sf"/>
</dbReference>
<evidence type="ECO:0000256" key="8">
    <source>
        <dbReference type="ARBA" id="ARBA00023242"/>
    </source>
</evidence>
<reference evidence="12 13" key="1">
    <citation type="submission" date="2023-11" db="EMBL/GenBank/DDBJ databases">
        <title>Halocaridina rubra genome assembly.</title>
        <authorList>
            <person name="Smith C."/>
        </authorList>
    </citation>
    <scope>NUCLEOTIDE SEQUENCE [LARGE SCALE GENOMIC DNA]</scope>
    <source>
        <strain evidence="12">EP-1</strain>
        <tissue evidence="12">Whole</tissue>
    </source>
</reference>
<keyword evidence="3" id="KW-0677">Repeat</keyword>
<gene>
    <name evidence="12" type="ORF">SK128_024478</name>
</gene>
<dbReference type="FunFam" id="3.30.160.60:FF:000060">
    <property type="entry name" value="zinc finger protein 436"/>
    <property type="match status" value="1"/>
</dbReference>
<dbReference type="FunFam" id="3.30.160.60:FF:000688">
    <property type="entry name" value="zinc finger protein 197 isoform X1"/>
    <property type="match status" value="1"/>
</dbReference>
<evidence type="ECO:0000256" key="1">
    <source>
        <dbReference type="ARBA" id="ARBA00004123"/>
    </source>
</evidence>
<keyword evidence="4 9" id="KW-0863">Zinc-finger</keyword>
<comment type="caution">
    <text evidence="12">The sequence shown here is derived from an EMBL/GenBank/DDBJ whole genome shotgun (WGS) entry which is preliminary data.</text>
</comment>
<feature type="domain" description="C2H2-type" evidence="11">
    <location>
        <begin position="604"/>
        <end position="631"/>
    </location>
</feature>
<keyword evidence="13" id="KW-1185">Reference proteome</keyword>
<dbReference type="AlphaFoldDB" id="A0AAN8XDH6"/>
<feature type="domain" description="C2H2-type" evidence="11">
    <location>
        <begin position="632"/>
        <end position="655"/>
    </location>
</feature>
<feature type="compositionally biased region" description="Basic and acidic residues" evidence="10">
    <location>
        <begin position="275"/>
        <end position="285"/>
    </location>
</feature>
<dbReference type="PANTHER" id="PTHR16515">
    <property type="entry name" value="PR DOMAIN ZINC FINGER PROTEIN"/>
    <property type="match status" value="1"/>
</dbReference>
<feature type="region of interest" description="Disordered" evidence="10">
    <location>
        <begin position="149"/>
        <end position="169"/>
    </location>
</feature>